<evidence type="ECO:0000256" key="3">
    <source>
        <dbReference type="ARBA" id="ARBA00022553"/>
    </source>
</evidence>
<dbReference type="FunFam" id="1.10.10.10:FF:000121">
    <property type="entry name" value="ETS translocation variant 5"/>
    <property type="match status" value="1"/>
</dbReference>
<protein>
    <recommendedName>
        <fullName evidence="8">ETS domain-containing protein</fullName>
    </recommendedName>
</protein>
<evidence type="ECO:0000313" key="9">
    <source>
        <dbReference type="Ensembl" id="ENSSMAP00000060215.1"/>
    </source>
</evidence>
<dbReference type="PROSITE" id="PS00345">
    <property type="entry name" value="ETS_DOMAIN_1"/>
    <property type="match status" value="1"/>
</dbReference>
<evidence type="ECO:0000259" key="8">
    <source>
        <dbReference type="PROSITE" id="PS50061"/>
    </source>
</evidence>
<feature type="compositionally biased region" description="Acidic residues" evidence="7">
    <location>
        <begin position="359"/>
        <end position="373"/>
    </location>
</feature>
<evidence type="ECO:0000256" key="2">
    <source>
        <dbReference type="ARBA" id="ARBA00005562"/>
    </source>
</evidence>
<dbReference type="InterPro" id="IPR046328">
    <property type="entry name" value="ETS_fam"/>
</dbReference>
<keyword evidence="3" id="KW-0597">Phosphoprotein</keyword>
<feature type="region of interest" description="Disordered" evidence="7">
    <location>
        <begin position="347"/>
        <end position="395"/>
    </location>
</feature>
<dbReference type="PANTHER" id="PTHR11849">
    <property type="entry name" value="ETS"/>
    <property type="match status" value="1"/>
</dbReference>
<accession>A0A8D3DL06</accession>
<dbReference type="GO" id="GO:0005634">
    <property type="term" value="C:nucleus"/>
    <property type="evidence" value="ECO:0007669"/>
    <property type="project" value="UniProtKB-SubCell"/>
</dbReference>
<evidence type="ECO:0000256" key="6">
    <source>
        <dbReference type="RuleBase" id="RU004019"/>
    </source>
</evidence>
<dbReference type="PROSITE" id="PS00346">
    <property type="entry name" value="ETS_DOMAIN_2"/>
    <property type="match status" value="1"/>
</dbReference>
<organism evidence="9 10">
    <name type="scientific">Scophthalmus maximus</name>
    <name type="common">Turbot</name>
    <name type="synonym">Psetta maxima</name>
    <dbReference type="NCBI Taxonomy" id="52904"/>
    <lineage>
        <taxon>Eukaryota</taxon>
        <taxon>Metazoa</taxon>
        <taxon>Chordata</taxon>
        <taxon>Craniata</taxon>
        <taxon>Vertebrata</taxon>
        <taxon>Euteleostomi</taxon>
        <taxon>Actinopterygii</taxon>
        <taxon>Neopterygii</taxon>
        <taxon>Teleostei</taxon>
        <taxon>Neoteleostei</taxon>
        <taxon>Acanthomorphata</taxon>
        <taxon>Carangaria</taxon>
        <taxon>Pleuronectiformes</taxon>
        <taxon>Pleuronectoidei</taxon>
        <taxon>Scophthalmidae</taxon>
        <taxon>Scophthalmus</taxon>
    </lineage>
</organism>
<gene>
    <name evidence="9" type="primary">LOC118301270</name>
</gene>
<dbReference type="GO" id="GO:0030154">
    <property type="term" value="P:cell differentiation"/>
    <property type="evidence" value="ECO:0007669"/>
    <property type="project" value="TreeGrafter"/>
</dbReference>
<reference evidence="9" key="2">
    <citation type="submission" date="2025-08" db="UniProtKB">
        <authorList>
            <consortium name="Ensembl"/>
        </authorList>
    </citation>
    <scope>IDENTIFICATION</scope>
</reference>
<keyword evidence="5 6" id="KW-0539">Nucleus</keyword>
<dbReference type="GeneTree" id="ENSGT00940000165279"/>
<dbReference type="GO" id="GO:0045893">
    <property type="term" value="P:positive regulation of DNA-templated transcription"/>
    <property type="evidence" value="ECO:0007669"/>
    <property type="project" value="UniProtKB-ARBA"/>
</dbReference>
<proteinExistence type="inferred from homology"/>
<keyword evidence="4 6" id="KW-0238">DNA-binding</keyword>
<feature type="region of interest" description="Disordered" evidence="7">
    <location>
        <begin position="124"/>
        <end position="177"/>
    </location>
</feature>
<name>A0A8D3DL06_SCOMX</name>
<dbReference type="InterPro" id="IPR036388">
    <property type="entry name" value="WH-like_DNA-bd_sf"/>
</dbReference>
<evidence type="ECO:0000256" key="5">
    <source>
        <dbReference type="ARBA" id="ARBA00023242"/>
    </source>
</evidence>
<dbReference type="InterPro" id="IPR036390">
    <property type="entry name" value="WH_DNA-bd_sf"/>
</dbReference>
<feature type="compositionally biased region" description="Polar residues" evidence="7">
    <location>
        <begin position="124"/>
        <end position="137"/>
    </location>
</feature>
<dbReference type="Gene3D" id="1.10.10.10">
    <property type="entry name" value="Winged helix-like DNA-binding domain superfamily/Winged helix DNA-binding domain"/>
    <property type="match status" value="1"/>
</dbReference>
<dbReference type="Pfam" id="PF04621">
    <property type="entry name" value="ETS_PEA3_N"/>
    <property type="match status" value="2"/>
</dbReference>
<dbReference type="SMART" id="SM00413">
    <property type="entry name" value="ETS"/>
    <property type="match status" value="1"/>
</dbReference>
<dbReference type="PROSITE" id="PS50061">
    <property type="entry name" value="ETS_DOMAIN_3"/>
    <property type="match status" value="1"/>
</dbReference>
<feature type="compositionally biased region" description="Polar residues" evidence="7">
    <location>
        <begin position="147"/>
        <end position="156"/>
    </location>
</feature>
<dbReference type="PANTHER" id="PTHR11849:SF181">
    <property type="entry name" value="ETS TRANSLOCATION VARIANT 4"/>
    <property type="match status" value="1"/>
</dbReference>
<comment type="subcellular location">
    <subcellularLocation>
        <location evidence="1 6">Nucleus</location>
    </subcellularLocation>
</comment>
<dbReference type="Pfam" id="PF00178">
    <property type="entry name" value="Ets"/>
    <property type="match status" value="1"/>
</dbReference>
<dbReference type="Ensembl" id="ENSSMAT00000067052.1">
    <property type="protein sequence ID" value="ENSSMAP00000060215.1"/>
    <property type="gene ID" value="ENSSMAG00000012717.2"/>
</dbReference>
<dbReference type="AlphaFoldDB" id="A0A8D3DL06"/>
<dbReference type="PRINTS" id="PR00454">
    <property type="entry name" value="ETSDOMAIN"/>
</dbReference>
<evidence type="ECO:0000256" key="7">
    <source>
        <dbReference type="SAM" id="MobiDB-lite"/>
    </source>
</evidence>
<dbReference type="InterPro" id="IPR000418">
    <property type="entry name" value="Ets_dom"/>
</dbReference>
<dbReference type="Proteomes" id="UP000694558">
    <property type="component" value="Chromosome 4"/>
</dbReference>
<dbReference type="SUPFAM" id="SSF46785">
    <property type="entry name" value="Winged helix' DNA-binding domain"/>
    <property type="match status" value="1"/>
</dbReference>
<dbReference type="GO" id="GO:0000981">
    <property type="term" value="F:DNA-binding transcription factor activity, RNA polymerase II-specific"/>
    <property type="evidence" value="ECO:0007669"/>
    <property type="project" value="TreeGrafter"/>
</dbReference>
<dbReference type="InterPro" id="IPR006715">
    <property type="entry name" value="ETS_PEA3_N"/>
</dbReference>
<comment type="similarity">
    <text evidence="2 6">Belongs to the ETS family.</text>
</comment>
<reference evidence="9" key="1">
    <citation type="submission" date="2023-05" db="EMBL/GenBank/DDBJ databases">
        <title>High-quality long-read genome of Scophthalmus maximus.</title>
        <authorList>
            <person name="Lien S."/>
            <person name="Martinez P."/>
        </authorList>
    </citation>
    <scope>NUCLEOTIDE SEQUENCE [LARGE SCALE GENOMIC DNA]</scope>
</reference>
<feature type="domain" description="ETS" evidence="8">
    <location>
        <begin position="249"/>
        <end position="329"/>
    </location>
</feature>
<dbReference type="GO" id="GO:0043565">
    <property type="term" value="F:sequence-specific DNA binding"/>
    <property type="evidence" value="ECO:0007669"/>
    <property type="project" value="InterPro"/>
</dbReference>
<evidence type="ECO:0000313" key="10">
    <source>
        <dbReference type="Proteomes" id="UP000694558"/>
    </source>
</evidence>
<evidence type="ECO:0000256" key="1">
    <source>
        <dbReference type="ARBA" id="ARBA00004123"/>
    </source>
</evidence>
<sequence>MDGFYDQQVPFMVPESKCHSEEAETCLSDRKRKFVDTELAQDTEELFQDLSQLQEIWIAEAQVPDDEQFVPDFQSNNLMFHGPPVGKVKREPSPSKDLSPCRTPQADMCLYSYSACDNKPALTPSATPAAQCGSTHPTGPPPLQRQLHPSSPQLTSGCLPRHVPPMSPSHHHSLTPASHNQQFALPRPHVTGPGALCRLPFLILYFVAPAGFGHDREPHVYYDDTCVVPERLEGKVKQEGLPYQRRGSLQLWQFLLTLLDNPANGHLIVWTGRNMEFKLIDPEEVARLWGIQKNRPAMNYDKLSRSLRYYYEKGIMQKVAGERYVYKFVCNSDALFSMAFPDNQRPSLKADPDAIPPPSEEDGLPMPSFEEEGPYLADGGEQGTQGLAFPDGYLY</sequence>
<evidence type="ECO:0000256" key="4">
    <source>
        <dbReference type="ARBA" id="ARBA00023125"/>
    </source>
</evidence>